<dbReference type="InterPro" id="IPR023296">
    <property type="entry name" value="Glyco_hydro_beta-prop_sf"/>
</dbReference>
<dbReference type="Pfam" id="PF00251">
    <property type="entry name" value="Glyco_hydro_32N"/>
    <property type="match status" value="1"/>
</dbReference>
<dbReference type="InterPro" id="IPR013148">
    <property type="entry name" value="Glyco_hydro_32_N"/>
</dbReference>
<dbReference type="Proteomes" id="UP000093501">
    <property type="component" value="Unassembled WGS sequence"/>
</dbReference>
<dbReference type="SMART" id="SM00640">
    <property type="entry name" value="Glyco_32"/>
    <property type="match status" value="1"/>
</dbReference>
<dbReference type="CDD" id="cd08996">
    <property type="entry name" value="GH32_FFase"/>
    <property type="match status" value="1"/>
</dbReference>
<keyword evidence="6" id="KW-1185">Reference proteome</keyword>
<dbReference type="GO" id="GO:0005975">
    <property type="term" value="P:carbohydrate metabolic process"/>
    <property type="evidence" value="ECO:0007669"/>
    <property type="project" value="InterPro"/>
</dbReference>
<reference evidence="6" key="1">
    <citation type="submission" date="2016-07" db="EMBL/GenBank/DDBJ databases">
        <authorList>
            <person name="Florea S."/>
            <person name="Webb J.S."/>
            <person name="Jaromczyk J."/>
            <person name="Schardl C.L."/>
        </authorList>
    </citation>
    <scope>NUCLEOTIDE SEQUENCE [LARGE SCALE GENOMIC DNA]</scope>
    <source>
        <strain evidence="6">IPBSL-7</strain>
    </source>
</reference>
<gene>
    <name evidence="5" type="ORF">BCR15_01670</name>
</gene>
<dbReference type="PANTHER" id="PTHR43101:SF1">
    <property type="entry name" value="BETA-FRUCTOSIDASE"/>
    <property type="match status" value="1"/>
</dbReference>
<dbReference type="SUPFAM" id="SSF75005">
    <property type="entry name" value="Arabinanase/levansucrase/invertase"/>
    <property type="match status" value="1"/>
</dbReference>
<dbReference type="RefSeq" id="WP_068750986.1">
    <property type="nucleotide sequence ID" value="NZ_LR214441.1"/>
</dbReference>
<evidence type="ECO:0000256" key="3">
    <source>
        <dbReference type="ARBA" id="ARBA00022801"/>
    </source>
</evidence>
<accession>A0A1C0AQD8</accession>
<dbReference type="GO" id="GO:0004564">
    <property type="term" value="F:beta-fructofuranosidase activity"/>
    <property type="evidence" value="ECO:0007669"/>
    <property type="project" value="UniProtKB-EC"/>
</dbReference>
<dbReference type="EC" id="3.2.1.26" evidence="2"/>
<dbReference type="InterPro" id="IPR051214">
    <property type="entry name" value="GH32_Enzymes"/>
</dbReference>
<evidence type="ECO:0000313" key="6">
    <source>
        <dbReference type="Proteomes" id="UP000093501"/>
    </source>
</evidence>
<keyword evidence="4" id="KW-0326">Glycosidase</keyword>
<evidence type="ECO:0000256" key="1">
    <source>
        <dbReference type="ARBA" id="ARBA00009902"/>
    </source>
</evidence>
<dbReference type="PANTHER" id="PTHR43101">
    <property type="entry name" value="BETA-FRUCTOSIDASE"/>
    <property type="match status" value="1"/>
</dbReference>
<evidence type="ECO:0000256" key="4">
    <source>
        <dbReference type="ARBA" id="ARBA00023295"/>
    </source>
</evidence>
<proteinExistence type="inferred from homology"/>
<sequence length="372" mass="40873">MRLHYRSPRGWLNDPHGVIHRADGYHVFHQHAPETLDWGLGIEWGHAIGDDLFSLRYAGPAIQPGDGDDGIWTGCIVEDDLGPLAYYTSARQPVLGLASVRTARPRDTALTSWDKGDVVVTAPAGLGIRDFRDPFVLRDGDVWRMMVGSDSASGHAMMHGFVSTDGESWAYDGVALSRHRDETDGVWMGALWECPQVIEVDGSWVMLTSVWEAGRLHYAGYAVGEFAGGRFTPRAWGRLTYGTYYAPTVFRDAAGRPCMMAWLREVRGEDWTGCLSLPYVLRVDGDRLLAEPHPDLDAHAEPGTAERYTWLPEGLLELTDTATLELDGDVLRLVTPSLTAELPHDGGPVEVVLDDEVVEVRGGRGLLGGPAR</sequence>
<dbReference type="InterPro" id="IPR001362">
    <property type="entry name" value="Glyco_hydro_32"/>
</dbReference>
<protein>
    <recommendedName>
        <fullName evidence="2">beta-fructofuranosidase</fullName>
        <ecNumber evidence="2">3.2.1.26</ecNumber>
    </recommendedName>
</protein>
<organism evidence="5 6">
    <name type="scientific">Tessaracoccus lapidicaptus</name>
    <dbReference type="NCBI Taxonomy" id="1427523"/>
    <lineage>
        <taxon>Bacteria</taxon>
        <taxon>Bacillati</taxon>
        <taxon>Actinomycetota</taxon>
        <taxon>Actinomycetes</taxon>
        <taxon>Propionibacteriales</taxon>
        <taxon>Propionibacteriaceae</taxon>
        <taxon>Tessaracoccus</taxon>
    </lineage>
</organism>
<dbReference type="EMBL" id="MBQD01000011">
    <property type="protein sequence ID" value="OCL36594.1"/>
    <property type="molecule type" value="Genomic_DNA"/>
</dbReference>
<keyword evidence="3" id="KW-0378">Hydrolase</keyword>
<name>A0A1C0AQD8_9ACTN</name>
<comment type="caution">
    <text evidence="5">The sequence shown here is derived from an EMBL/GenBank/DDBJ whole genome shotgun (WGS) entry which is preliminary data.</text>
</comment>
<evidence type="ECO:0000313" key="5">
    <source>
        <dbReference type="EMBL" id="OCL36594.1"/>
    </source>
</evidence>
<dbReference type="Gene3D" id="2.115.10.20">
    <property type="entry name" value="Glycosyl hydrolase domain, family 43"/>
    <property type="match status" value="1"/>
</dbReference>
<comment type="similarity">
    <text evidence="1">Belongs to the glycosyl hydrolase 32 family.</text>
</comment>
<dbReference type="AlphaFoldDB" id="A0A1C0AQD8"/>
<evidence type="ECO:0000256" key="2">
    <source>
        <dbReference type="ARBA" id="ARBA00012758"/>
    </source>
</evidence>